<keyword evidence="2" id="KW-0285">Flavoprotein</keyword>
<evidence type="ECO:0000313" key="6">
    <source>
        <dbReference type="EMBL" id="MCH6159348.1"/>
    </source>
</evidence>
<comment type="caution">
    <text evidence="6">The sequence shown here is derived from an EMBL/GenBank/DDBJ whole genome shotgun (WGS) entry which is preliminary data.</text>
</comment>
<gene>
    <name evidence="6" type="ORF">MMA15_02620</name>
</gene>
<sequence>MTAKPTVLVVGAGIGGLTAALALGRQGFPVRVYERRSGLRVETSGTGVTIWSNATTALAALGVEKQLFEYGIPIERSRVMTERDVSVIRTPVQDFTAPGSTPGVTIARGDLARVLTEGCESLDVEVHFGANITGFSSGENRVVVRFDDGSQAEGDVLIGADGLKSGVTGIAAELFGVSEPVYTGVTTYRGVSDSACGVPEGTVHLFQTRHGVNGGAWHIADGRVTWTIGHPAPAGGEDEPGTRRAHVMELAGRFEGPPRCLVENTPEERLLRTDLYYGEWRDRWSKGRVTLLGDAAHAVTTVLGQGACQAIEDGVVLADEMAAEPGDPVAALRAYEQARLERVRWVRDTIFKVAGAPQVDNPLLRPLFLRMTTFFAHRTQEAMWRGLQQPPRLHHTSAVNAAGSR</sequence>
<dbReference type="EMBL" id="JAKWJU010000002">
    <property type="protein sequence ID" value="MCH6159348.1"/>
    <property type="molecule type" value="Genomic_DNA"/>
</dbReference>
<keyword evidence="7" id="KW-1185">Reference proteome</keyword>
<comment type="cofactor">
    <cofactor evidence="1">
        <name>FAD</name>
        <dbReference type="ChEBI" id="CHEBI:57692"/>
    </cofactor>
</comment>
<proteinExistence type="predicted"/>
<keyword evidence="4" id="KW-0560">Oxidoreductase</keyword>
<evidence type="ECO:0000259" key="5">
    <source>
        <dbReference type="Pfam" id="PF01494"/>
    </source>
</evidence>
<keyword evidence="3" id="KW-0274">FAD</keyword>
<dbReference type="Proteomes" id="UP001166784">
    <property type="component" value="Unassembled WGS sequence"/>
</dbReference>
<accession>A0ABS9SSS9</accession>
<evidence type="ECO:0000256" key="4">
    <source>
        <dbReference type="ARBA" id="ARBA00023002"/>
    </source>
</evidence>
<dbReference type="PANTHER" id="PTHR46496">
    <property type="match status" value="1"/>
</dbReference>
<dbReference type="Pfam" id="PF01494">
    <property type="entry name" value="FAD_binding_3"/>
    <property type="match status" value="1"/>
</dbReference>
<evidence type="ECO:0000256" key="1">
    <source>
        <dbReference type="ARBA" id="ARBA00001974"/>
    </source>
</evidence>
<evidence type="ECO:0000313" key="7">
    <source>
        <dbReference type="Proteomes" id="UP001166784"/>
    </source>
</evidence>
<name>A0ABS9SSS9_9ACTN</name>
<dbReference type="InterPro" id="IPR002938">
    <property type="entry name" value="FAD-bd"/>
</dbReference>
<evidence type="ECO:0000256" key="3">
    <source>
        <dbReference type="ARBA" id="ARBA00022827"/>
    </source>
</evidence>
<dbReference type="Gene3D" id="3.50.50.60">
    <property type="entry name" value="FAD/NAD(P)-binding domain"/>
    <property type="match status" value="1"/>
</dbReference>
<dbReference type="PRINTS" id="PR00420">
    <property type="entry name" value="RNGMNOXGNASE"/>
</dbReference>
<dbReference type="Gene3D" id="3.30.9.30">
    <property type="match status" value="1"/>
</dbReference>
<evidence type="ECO:0000256" key="2">
    <source>
        <dbReference type="ARBA" id="ARBA00022630"/>
    </source>
</evidence>
<feature type="domain" description="FAD-binding" evidence="5">
    <location>
        <begin position="6"/>
        <end position="344"/>
    </location>
</feature>
<dbReference type="SUPFAM" id="SSF51905">
    <property type="entry name" value="FAD/NAD(P)-binding domain"/>
    <property type="match status" value="1"/>
</dbReference>
<protein>
    <submittedName>
        <fullName evidence="6">FAD-dependent monooxygenase</fullName>
    </submittedName>
</protein>
<dbReference type="InterPro" id="IPR036188">
    <property type="entry name" value="FAD/NAD-bd_sf"/>
</dbReference>
<dbReference type="PANTHER" id="PTHR46496:SF1">
    <property type="entry name" value="ZEAXANTHIN EPOXIDASE, CHLOROPLASTIC"/>
    <property type="match status" value="1"/>
</dbReference>
<organism evidence="6 7">
    <name type="scientific">Streptomyces marispadix</name>
    <dbReference type="NCBI Taxonomy" id="2922868"/>
    <lineage>
        <taxon>Bacteria</taxon>
        <taxon>Bacillati</taxon>
        <taxon>Actinomycetota</taxon>
        <taxon>Actinomycetes</taxon>
        <taxon>Kitasatosporales</taxon>
        <taxon>Streptomycetaceae</taxon>
        <taxon>Streptomyces</taxon>
    </lineage>
</organism>
<dbReference type="RefSeq" id="WP_241057307.1">
    <property type="nucleotide sequence ID" value="NZ_JAKWJU010000002.1"/>
</dbReference>
<keyword evidence="6" id="KW-0503">Monooxygenase</keyword>
<reference evidence="6" key="1">
    <citation type="submission" date="2022-03" db="EMBL/GenBank/DDBJ databases">
        <authorList>
            <person name="Santos J.D.N."/>
            <person name="Kallscheuer N."/>
            <person name="Jogler C."/>
            <person name="Lage O.M."/>
        </authorList>
    </citation>
    <scope>NUCLEOTIDE SEQUENCE</scope>
    <source>
        <strain evidence="6">M600PL45_2</strain>
    </source>
</reference>
<dbReference type="GO" id="GO:0004497">
    <property type="term" value="F:monooxygenase activity"/>
    <property type="evidence" value="ECO:0007669"/>
    <property type="project" value="UniProtKB-KW"/>
</dbReference>
<reference evidence="6" key="2">
    <citation type="journal article" date="2023" name="Int. J. Syst. Evol. Microbiol.">
        <title>Streptomyces marispadix sp. nov., isolated from marine beach sediment of the Northern Coast of Portugal.</title>
        <authorList>
            <person name="dos Santos J.D.N."/>
            <person name="Vitorino I.R."/>
            <person name="Kallscheuer N."/>
            <person name="Srivastava A."/>
            <person name="Krautwurst S."/>
            <person name="Marz M."/>
            <person name="Jogler C."/>
            <person name="Lobo Da Cunha A."/>
            <person name="Catita J."/>
            <person name="Goncalves H."/>
            <person name="Gonzalez I."/>
            <person name="Reyes F."/>
            <person name="Lage O.M."/>
        </authorList>
    </citation>
    <scope>NUCLEOTIDE SEQUENCE</scope>
    <source>
        <strain evidence="6">M600PL45_2</strain>
    </source>
</reference>